<evidence type="ECO:0000313" key="4">
    <source>
        <dbReference type="EMBL" id="KAB5565089.1"/>
    </source>
</evidence>
<evidence type="ECO:0000313" key="5">
    <source>
        <dbReference type="Proteomes" id="UP000326939"/>
    </source>
</evidence>
<dbReference type="SUPFAM" id="SSF57959">
    <property type="entry name" value="Leucine zipper domain"/>
    <property type="match status" value="1"/>
</dbReference>
<keyword evidence="5" id="KW-1185">Reference proteome</keyword>
<evidence type="ECO:0000259" key="3">
    <source>
        <dbReference type="PROSITE" id="PS50217"/>
    </source>
</evidence>
<dbReference type="InterPro" id="IPR031106">
    <property type="entry name" value="C/EBP"/>
</dbReference>
<evidence type="ECO:0000256" key="1">
    <source>
        <dbReference type="SAM" id="Coils"/>
    </source>
</evidence>
<name>A0A5N5NCS6_9ROSI</name>
<dbReference type="PANTHER" id="PTHR23334">
    <property type="entry name" value="CCAAT/ENHANCER BINDING PROTEIN"/>
    <property type="match status" value="1"/>
</dbReference>
<dbReference type="CDD" id="cd14686">
    <property type="entry name" value="bZIP"/>
    <property type="match status" value="1"/>
</dbReference>
<dbReference type="Gene3D" id="1.20.5.170">
    <property type="match status" value="1"/>
</dbReference>
<dbReference type="EMBL" id="VDCV01000003">
    <property type="protein sequence ID" value="KAB5565089.1"/>
    <property type="molecule type" value="Genomic_DNA"/>
</dbReference>
<comment type="caution">
    <text evidence="4">The sequence shown here is derived from an EMBL/GenBank/DDBJ whole genome shotgun (WGS) entry which is preliminary data.</text>
</comment>
<dbReference type="Proteomes" id="UP000326939">
    <property type="component" value="Chromosome 3"/>
</dbReference>
<evidence type="ECO:0000256" key="2">
    <source>
        <dbReference type="SAM" id="MobiDB-lite"/>
    </source>
</evidence>
<accession>A0A5N5NCS6</accession>
<dbReference type="InterPro" id="IPR046347">
    <property type="entry name" value="bZIP_sf"/>
</dbReference>
<protein>
    <recommendedName>
        <fullName evidence="3">BZIP domain-containing protein</fullName>
    </recommendedName>
</protein>
<dbReference type="SMART" id="SM00338">
    <property type="entry name" value="BRLZ"/>
    <property type="match status" value="1"/>
</dbReference>
<dbReference type="Pfam" id="PF07716">
    <property type="entry name" value="bZIP_2"/>
    <property type="match status" value="1"/>
</dbReference>
<feature type="region of interest" description="Disordered" evidence="2">
    <location>
        <begin position="70"/>
        <end position="101"/>
    </location>
</feature>
<feature type="domain" description="BZIP" evidence="3">
    <location>
        <begin position="81"/>
        <end position="147"/>
    </location>
</feature>
<reference evidence="5" key="1">
    <citation type="journal article" date="2019" name="Gigascience">
        <title>De novo genome assembly of the endangered Acer yangbiense, a plant species with extremely small populations endemic to Yunnan Province, China.</title>
        <authorList>
            <person name="Yang J."/>
            <person name="Wariss H.M."/>
            <person name="Tao L."/>
            <person name="Zhang R."/>
            <person name="Yun Q."/>
            <person name="Hollingsworth P."/>
            <person name="Dao Z."/>
            <person name="Luo G."/>
            <person name="Guo H."/>
            <person name="Ma Y."/>
            <person name="Sun W."/>
        </authorList>
    </citation>
    <scope>NUCLEOTIDE SEQUENCE [LARGE SCALE GENOMIC DNA]</scope>
    <source>
        <strain evidence="5">cv. br00</strain>
    </source>
</reference>
<proteinExistence type="predicted"/>
<gene>
    <name evidence="4" type="ORF">DKX38_005143</name>
</gene>
<dbReference type="PANTHER" id="PTHR23334:SF20">
    <property type="entry name" value="BASIC LEUCINE ZIPPER 24"/>
    <property type="match status" value="1"/>
</dbReference>
<feature type="coiled-coil region" evidence="1">
    <location>
        <begin position="109"/>
        <end position="136"/>
    </location>
</feature>
<feature type="region of interest" description="Disordered" evidence="2">
    <location>
        <begin position="1"/>
        <end position="25"/>
    </location>
</feature>
<organism evidence="4 5">
    <name type="scientific">Salix brachista</name>
    <dbReference type="NCBI Taxonomy" id="2182728"/>
    <lineage>
        <taxon>Eukaryota</taxon>
        <taxon>Viridiplantae</taxon>
        <taxon>Streptophyta</taxon>
        <taxon>Embryophyta</taxon>
        <taxon>Tracheophyta</taxon>
        <taxon>Spermatophyta</taxon>
        <taxon>Magnoliopsida</taxon>
        <taxon>eudicotyledons</taxon>
        <taxon>Gunneridae</taxon>
        <taxon>Pentapetalae</taxon>
        <taxon>rosids</taxon>
        <taxon>fabids</taxon>
        <taxon>Malpighiales</taxon>
        <taxon>Salicaceae</taxon>
        <taxon>Saliceae</taxon>
        <taxon>Salix</taxon>
    </lineage>
</organism>
<dbReference type="GO" id="GO:0000978">
    <property type="term" value="F:RNA polymerase II cis-regulatory region sequence-specific DNA binding"/>
    <property type="evidence" value="ECO:0007669"/>
    <property type="project" value="TreeGrafter"/>
</dbReference>
<dbReference type="GO" id="GO:0006351">
    <property type="term" value="P:DNA-templated transcription"/>
    <property type="evidence" value="ECO:0007669"/>
    <property type="project" value="InterPro"/>
</dbReference>
<keyword evidence="1" id="KW-0175">Coiled coil</keyword>
<dbReference type="AlphaFoldDB" id="A0A5N5NCS6"/>
<dbReference type="InterPro" id="IPR004827">
    <property type="entry name" value="bZIP"/>
</dbReference>
<dbReference type="GO" id="GO:0000981">
    <property type="term" value="F:DNA-binding transcription factor activity, RNA polymerase II-specific"/>
    <property type="evidence" value="ECO:0007669"/>
    <property type="project" value="TreeGrafter"/>
</dbReference>
<sequence length="354" mass="39901">MDDGEVELSNHVLLPNPGSSGSLQCSGSVDSLLDDLLKNKRTCTHTHTCNPPGPDAIHTHTCYHTHTQVIASEEDDNPDNREHSRKRPAGNREAVRKYREKKKAHTAYLEEEVRKLRVLNQQLARKIQREAILEAEVLRLRSILVDLRGKIDTELGVFPFQNQCNTTTVLKEGDCGVQSTSGLMKLQCLADLPCFHTQVVGSSLQVNNGRNENFMESWEGNCQPTIVDCQANTNNMANAGGHSMDMVEAFIYVEVGNNDLVYTNKDIGLRMFECSTESYICDALNTTSAEKDCILDGRLLYEGRENEEMTSRDWGDGWYSTALYFSYSQRSEAHRAEMRMKQWTLGLTAQEVQL</sequence>
<dbReference type="PROSITE" id="PS50217">
    <property type="entry name" value="BZIP"/>
    <property type="match status" value="1"/>
</dbReference>